<evidence type="ECO:0000256" key="5">
    <source>
        <dbReference type="HAMAP-Rule" id="MF_03012"/>
    </source>
</evidence>
<dbReference type="PANTHER" id="PTHR15350">
    <property type="entry name" value="COP9 SIGNALOSOME COMPLEX SUBUNIT 7/DENDRITIC CELL PROTEIN GA17"/>
    <property type="match status" value="1"/>
</dbReference>
<dbReference type="GO" id="GO:0071541">
    <property type="term" value="C:eukaryotic translation initiation factor 3 complex, eIF3m"/>
    <property type="evidence" value="ECO:0007669"/>
    <property type="project" value="UniProtKB-UniRule"/>
</dbReference>
<dbReference type="PANTHER" id="PTHR15350:SF2">
    <property type="entry name" value="EUKARYOTIC TRANSLATION INITIATION FACTOR 3 SUBUNIT M"/>
    <property type="match status" value="1"/>
</dbReference>
<dbReference type="Pfam" id="PF18005">
    <property type="entry name" value="eIF3m_C_helix"/>
    <property type="match status" value="1"/>
</dbReference>
<dbReference type="Pfam" id="PF01399">
    <property type="entry name" value="PCI"/>
    <property type="match status" value="1"/>
</dbReference>
<comment type="similarity">
    <text evidence="1">Belongs to the CSN7/EIF3M family. CSN7 subfamily.</text>
</comment>
<evidence type="ECO:0000256" key="4">
    <source>
        <dbReference type="ARBA" id="ARBA00022917"/>
    </source>
</evidence>
<evidence type="ECO:0000313" key="7">
    <source>
        <dbReference type="EMBL" id="CAE4632611.1"/>
    </source>
</evidence>
<dbReference type="GO" id="GO:0003743">
    <property type="term" value="F:translation initiation factor activity"/>
    <property type="evidence" value="ECO:0007669"/>
    <property type="project" value="UniProtKB-UniRule"/>
</dbReference>
<evidence type="ECO:0000259" key="6">
    <source>
        <dbReference type="PROSITE" id="PS50250"/>
    </source>
</evidence>
<dbReference type="InterPro" id="IPR045237">
    <property type="entry name" value="COPS7/eIF3m"/>
</dbReference>
<feature type="domain" description="PCI" evidence="6">
    <location>
        <begin position="204"/>
        <end position="371"/>
    </location>
</feature>
<dbReference type="GO" id="GO:0033290">
    <property type="term" value="C:eukaryotic 48S preinitiation complex"/>
    <property type="evidence" value="ECO:0007669"/>
    <property type="project" value="UniProtKB-UniRule"/>
</dbReference>
<evidence type="ECO:0000256" key="2">
    <source>
        <dbReference type="ARBA" id="ARBA00022490"/>
    </source>
</evidence>
<evidence type="ECO:0000256" key="3">
    <source>
        <dbReference type="ARBA" id="ARBA00022540"/>
    </source>
</evidence>
<dbReference type="GO" id="GO:0016282">
    <property type="term" value="C:eukaryotic 43S preinitiation complex"/>
    <property type="evidence" value="ECO:0007669"/>
    <property type="project" value="UniProtKB-UniRule"/>
</dbReference>
<organism evidence="7">
    <name type="scientific">Ditylum brightwellii</name>
    <dbReference type="NCBI Taxonomy" id="49249"/>
    <lineage>
        <taxon>Eukaryota</taxon>
        <taxon>Sar</taxon>
        <taxon>Stramenopiles</taxon>
        <taxon>Ochrophyta</taxon>
        <taxon>Bacillariophyta</taxon>
        <taxon>Mediophyceae</taxon>
        <taxon>Lithodesmiophycidae</taxon>
        <taxon>Lithodesmiales</taxon>
        <taxon>Lithodesmiaceae</taxon>
        <taxon>Ditylum</taxon>
    </lineage>
</organism>
<protein>
    <recommendedName>
        <fullName evidence="5">Eukaryotic translation initiation factor 3 subunit M</fullName>
        <shortName evidence="5">eIF3m</shortName>
    </recommendedName>
</protein>
<comment type="similarity">
    <text evidence="5">Belongs to the eIF-3 subunit M family.</text>
</comment>
<dbReference type="SMART" id="SM00088">
    <property type="entry name" value="PINT"/>
    <property type="match status" value="1"/>
</dbReference>
<dbReference type="HAMAP" id="MF_03012">
    <property type="entry name" value="eIF3m"/>
    <property type="match status" value="1"/>
</dbReference>
<dbReference type="PROSITE" id="PS50250">
    <property type="entry name" value="PCI"/>
    <property type="match status" value="1"/>
</dbReference>
<dbReference type="GO" id="GO:0001732">
    <property type="term" value="P:formation of cytoplasmic translation initiation complex"/>
    <property type="evidence" value="ECO:0007669"/>
    <property type="project" value="UniProtKB-UniRule"/>
</dbReference>
<dbReference type="AlphaFoldDB" id="A0A6S8Z843"/>
<keyword evidence="2 5" id="KW-0963">Cytoplasm</keyword>
<name>A0A6S8Z843_9STRA</name>
<dbReference type="InterPro" id="IPR000717">
    <property type="entry name" value="PCI_dom"/>
</dbReference>
<dbReference type="EMBL" id="HBNS01036156">
    <property type="protein sequence ID" value="CAE4632611.1"/>
    <property type="molecule type" value="Transcribed_RNA"/>
</dbReference>
<keyword evidence="3 5" id="KW-0396">Initiation factor</keyword>
<dbReference type="InterPro" id="IPR036390">
    <property type="entry name" value="WH_DNA-bd_sf"/>
</dbReference>
<evidence type="ECO:0000256" key="1">
    <source>
        <dbReference type="ARBA" id="ARBA00008482"/>
    </source>
</evidence>
<dbReference type="SUPFAM" id="SSF46785">
    <property type="entry name" value="Winged helix' DNA-binding domain"/>
    <property type="match status" value="1"/>
</dbReference>
<proteinExistence type="inferred from homology"/>
<comment type="subcellular location">
    <subcellularLocation>
        <location evidence="5">Cytoplasm</location>
    </subcellularLocation>
</comment>
<gene>
    <name evidence="7" type="ORF">DBRI00130_LOCUS28248</name>
</gene>
<accession>A0A6S8Z843</accession>
<comment type="subunit">
    <text evidence="5">Component of the eukaryotic translation initiation factor 3 (eIF-3) complex.</text>
</comment>
<sequence>MVPPIHPSSTLVNVAEHAELRLVRLLSGGAAPSFESTCEACIANADAPGLIRSILSDSGAMDALFALDPVEEAVSAFSLLAALLDRVGSDRPDEEAGLAKELADTVGNNESYDVTKRIAMLCALYNLRSDGAEKTLLLARIVQLSASSDPKSLCPGQPLGDLLEADNIMSMMASWAVPKKEQRFLFRKVVDGVGAGGEKSLLLKRQRYLLLLVESYTDESEIDEEALTAAKDASVGAIQDPVALFTEQRGMLVMPAIVGLGNNPATKQLHALLQIFQEGKLQDYDAFVTNNSPTLTEYGLSNDDCVRYMRLLSLCSLAAEHEEIPYGAIASTLHVKDEEVESWVIAAVSSGLLSAKMDQLQQVVMVERCAVRKFGMEQWKMLQTRLNDWKRNVKGVLDGLKQSQQAGVMQ</sequence>
<dbReference type="InterPro" id="IPR040750">
    <property type="entry name" value="eIF3m_C_helix"/>
</dbReference>
<reference evidence="7" key="1">
    <citation type="submission" date="2021-01" db="EMBL/GenBank/DDBJ databases">
        <authorList>
            <person name="Corre E."/>
            <person name="Pelletier E."/>
            <person name="Niang G."/>
            <person name="Scheremetjew M."/>
            <person name="Finn R."/>
            <person name="Kale V."/>
            <person name="Holt S."/>
            <person name="Cochrane G."/>
            <person name="Meng A."/>
            <person name="Brown T."/>
            <person name="Cohen L."/>
        </authorList>
    </citation>
    <scope>NUCLEOTIDE SEQUENCE</scope>
    <source>
        <strain evidence="7">GSO104</strain>
    </source>
</reference>
<dbReference type="InterPro" id="IPR027528">
    <property type="entry name" value="eIF3m"/>
</dbReference>
<comment type="function">
    <text evidence="5">Component of the eukaryotic translation initiation factor 3 (eIF-3) complex, which is involved in protein synthesis of a specialized repertoire of mRNAs and, together with other initiation factors, stimulates binding of mRNA and methionyl-tRNAi to the 40S ribosome. The eIF-3 complex specifically targets and initiates translation of a subset of mRNAs involved in cell proliferation.</text>
</comment>
<keyword evidence="4 5" id="KW-0648">Protein biosynthesis</keyword>